<feature type="transmembrane region" description="Helical" evidence="6">
    <location>
        <begin position="54"/>
        <end position="76"/>
    </location>
</feature>
<dbReference type="GO" id="GO:0005886">
    <property type="term" value="C:plasma membrane"/>
    <property type="evidence" value="ECO:0007669"/>
    <property type="project" value="UniProtKB-SubCell"/>
</dbReference>
<dbReference type="RefSeq" id="WP_057895369.1">
    <property type="nucleotide sequence ID" value="NZ_AZEH01000020.1"/>
</dbReference>
<evidence type="ECO:0000259" key="7">
    <source>
        <dbReference type="Pfam" id="PF02687"/>
    </source>
</evidence>
<dbReference type="Pfam" id="PF02687">
    <property type="entry name" value="FtsX"/>
    <property type="match status" value="1"/>
</dbReference>
<protein>
    <submittedName>
        <fullName evidence="8">ABC superfamily ATP binding cassette transporter, permease</fullName>
    </submittedName>
</protein>
<keyword evidence="5 6" id="KW-0472">Membrane</keyword>
<evidence type="ECO:0000256" key="3">
    <source>
        <dbReference type="ARBA" id="ARBA00022692"/>
    </source>
</evidence>
<feature type="transmembrane region" description="Helical" evidence="6">
    <location>
        <begin position="104"/>
        <end position="121"/>
    </location>
</feature>
<comment type="caution">
    <text evidence="8">The sequence shown here is derived from an EMBL/GenBank/DDBJ whole genome shotgun (WGS) entry which is preliminary data.</text>
</comment>
<feature type="transmembrane region" description="Helical" evidence="6">
    <location>
        <begin position="16"/>
        <end position="34"/>
    </location>
</feature>
<evidence type="ECO:0000256" key="4">
    <source>
        <dbReference type="ARBA" id="ARBA00022989"/>
    </source>
</evidence>
<reference evidence="8 9" key="1">
    <citation type="journal article" date="2015" name="Genome Announc.">
        <title>Expanding the biotechnology potential of lactobacilli through comparative genomics of 213 strains and associated genera.</title>
        <authorList>
            <person name="Sun Z."/>
            <person name="Harris H.M."/>
            <person name="McCann A."/>
            <person name="Guo C."/>
            <person name="Argimon S."/>
            <person name="Zhang W."/>
            <person name="Yang X."/>
            <person name="Jeffery I.B."/>
            <person name="Cooney J.C."/>
            <person name="Kagawa T.F."/>
            <person name="Liu W."/>
            <person name="Song Y."/>
            <person name="Salvetti E."/>
            <person name="Wrobel A."/>
            <person name="Rasinkangas P."/>
            <person name="Parkhill J."/>
            <person name="Rea M.C."/>
            <person name="O'Sullivan O."/>
            <person name="Ritari J."/>
            <person name="Douillard F.P."/>
            <person name="Paul Ross R."/>
            <person name="Yang R."/>
            <person name="Briner A.E."/>
            <person name="Felis G.E."/>
            <person name="de Vos W.M."/>
            <person name="Barrangou R."/>
            <person name="Klaenhammer T.R."/>
            <person name="Caufield P.W."/>
            <person name="Cui Y."/>
            <person name="Zhang H."/>
            <person name="O'Toole P.W."/>
        </authorList>
    </citation>
    <scope>NUCLEOTIDE SEQUENCE [LARGE SCALE GENOMIC DNA]</scope>
    <source>
        <strain evidence="8 9">DSM 19972</strain>
    </source>
</reference>
<evidence type="ECO:0000256" key="6">
    <source>
        <dbReference type="SAM" id="Phobius"/>
    </source>
</evidence>
<keyword evidence="3 6" id="KW-0812">Transmembrane</keyword>
<evidence type="ECO:0000256" key="5">
    <source>
        <dbReference type="ARBA" id="ARBA00023136"/>
    </source>
</evidence>
<dbReference type="PATRIC" id="fig|1423777.3.peg.389"/>
<evidence type="ECO:0000256" key="1">
    <source>
        <dbReference type="ARBA" id="ARBA00004651"/>
    </source>
</evidence>
<dbReference type="InterPro" id="IPR003838">
    <property type="entry name" value="ABC3_permease_C"/>
</dbReference>
<keyword evidence="9" id="KW-1185">Reference proteome</keyword>
<dbReference type="EMBL" id="AZEH01000020">
    <property type="protein sequence ID" value="KRL05624.1"/>
    <property type="molecule type" value="Genomic_DNA"/>
</dbReference>
<evidence type="ECO:0000256" key="2">
    <source>
        <dbReference type="ARBA" id="ARBA00022475"/>
    </source>
</evidence>
<dbReference type="STRING" id="1423777.FD46_GL000368"/>
<evidence type="ECO:0000313" key="9">
    <source>
        <dbReference type="Proteomes" id="UP000051686"/>
    </source>
</evidence>
<organism evidence="8 9">
    <name type="scientific">Liquorilactobacillus oeni DSM 19972</name>
    <dbReference type="NCBI Taxonomy" id="1423777"/>
    <lineage>
        <taxon>Bacteria</taxon>
        <taxon>Bacillati</taxon>
        <taxon>Bacillota</taxon>
        <taxon>Bacilli</taxon>
        <taxon>Lactobacillales</taxon>
        <taxon>Lactobacillaceae</taxon>
        <taxon>Liquorilactobacillus</taxon>
    </lineage>
</organism>
<keyword evidence="4 6" id="KW-1133">Transmembrane helix</keyword>
<feature type="domain" description="ABC3 transporter permease C-terminal" evidence="7">
    <location>
        <begin position="61"/>
        <end position="117"/>
    </location>
</feature>
<name>A0A0R1MNR4_9LACO</name>
<sequence>MLRKLAMSGMKRCLKDYLVLFSGLIISNVIFYLFETLATNGTYLHSNGEIMSIIGYIFTIGSVLLMLITLIYVNYANNFLLSMRQRDYGLFIMLGVRKKKMGQLIWFEATIVGLFSIFEYYCQSNSNKRRNGYIGWNDGF</sequence>
<comment type="subcellular location">
    <subcellularLocation>
        <location evidence="1">Cell membrane</location>
        <topology evidence="1">Multi-pass membrane protein</topology>
    </subcellularLocation>
</comment>
<proteinExistence type="predicted"/>
<keyword evidence="2" id="KW-1003">Cell membrane</keyword>
<dbReference type="PANTHER" id="PTHR46795">
    <property type="entry name" value="ABC TRANSPORTER PERMEASE-RELATED-RELATED"/>
    <property type="match status" value="1"/>
</dbReference>
<gene>
    <name evidence="8" type="ORF">FD46_GL000368</name>
</gene>
<accession>A0A0R1MNR4</accession>
<dbReference type="Proteomes" id="UP000051686">
    <property type="component" value="Unassembled WGS sequence"/>
</dbReference>
<dbReference type="AlphaFoldDB" id="A0A0R1MNR4"/>
<evidence type="ECO:0000313" key="8">
    <source>
        <dbReference type="EMBL" id="KRL05624.1"/>
    </source>
</evidence>
<dbReference type="InterPro" id="IPR052536">
    <property type="entry name" value="ABC-4_Integral_Memb_Prot"/>
</dbReference>
<dbReference type="PANTHER" id="PTHR46795:SF3">
    <property type="entry name" value="ABC TRANSPORTER PERMEASE"/>
    <property type="match status" value="1"/>
</dbReference>